<evidence type="ECO:0000313" key="2">
    <source>
        <dbReference type="Proteomes" id="UP000184444"/>
    </source>
</evidence>
<dbReference type="EMBL" id="FRCK01000001">
    <property type="protein sequence ID" value="SHL80123.1"/>
    <property type="molecule type" value="Genomic_DNA"/>
</dbReference>
<name>A0A1M7DL88_9RHOB</name>
<accession>A0A1M7DL88</accession>
<organism evidence="1 2">
    <name type="scientific">Paracoccus solventivorans</name>
    <dbReference type="NCBI Taxonomy" id="53463"/>
    <lineage>
        <taxon>Bacteria</taxon>
        <taxon>Pseudomonadati</taxon>
        <taxon>Pseudomonadota</taxon>
        <taxon>Alphaproteobacteria</taxon>
        <taxon>Rhodobacterales</taxon>
        <taxon>Paracoccaceae</taxon>
        <taxon>Paracoccus</taxon>
    </lineage>
</organism>
<dbReference type="AlphaFoldDB" id="A0A1M7DL88"/>
<keyword evidence="2" id="KW-1185">Reference proteome</keyword>
<protein>
    <submittedName>
        <fullName evidence="1">Uncharacterized protein</fullName>
    </submittedName>
</protein>
<reference evidence="2" key="1">
    <citation type="submission" date="2016-11" db="EMBL/GenBank/DDBJ databases">
        <authorList>
            <person name="Varghese N."/>
            <person name="Submissions S."/>
        </authorList>
    </citation>
    <scope>NUCLEOTIDE SEQUENCE [LARGE SCALE GENOMIC DNA]</scope>
    <source>
        <strain evidence="2">DSM 6637</strain>
    </source>
</reference>
<dbReference type="Proteomes" id="UP000184444">
    <property type="component" value="Unassembled WGS sequence"/>
</dbReference>
<dbReference type="RefSeq" id="WP_143159568.1">
    <property type="nucleotide sequence ID" value="NZ_FRCK01000001.1"/>
</dbReference>
<proteinExistence type="predicted"/>
<gene>
    <name evidence="1" type="ORF">SAMN05444389_101419</name>
</gene>
<sequence>MDSDDKDQASAHERIGVLFKSGERQEFAVSAGALARTIQSAKRIGFHGLASNEDTLINLEEVAAIYRVDPSPVREELFWPLPLNRMPTPVQIKRARRHLGLSEVDWMHAEITPGGTLIARAVFGDFQIIPDDRPIEGDQG</sequence>
<evidence type="ECO:0000313" key="1">
    <source>
        <dbReference type="EMBL" id="SHL80123.1"/>
    </source>
</evidence>